<evidence type="ECO:0000256" key="1">
    <source>
        <dbReference type="SAM" id="Coils"/>
    </source>
</evidence>
<comment type="caution">
    <text evidence="3">The sequence shown here is derived from an EMBL/GenBank/DDBJ whole genome shotgun (WGS) entry which is preliminary data.</text>
</comment>
<evidence type="ECO:0000313" key="4">
    <source>
        <dbReference type="Proteomes" id="UP000663843"/>
    </source>
</evidence>
<dbReference type="GO" id="GO:0005525">
    <property type="term" value="F:GTP binding"/>
    <property type="evidence" value="ECO:0007669"/>
    <property type="project" value="InterPro"/>
</dbReference>
<dbReference type="Proteomes" id="UP000663843">
    <property type="component" value="Unassembled WGS sequence"/>
</dbReference>
<accession>A0A8H3DUW6</accession>
<dbReference type="Pfam" id="PF01926">
    <property type="entry name" value="MMR_HSR1"/>
    <property type="match status" value="1"/>
</dbReference>
<keyword evidence="1" id="KW-0175">Coiled coil</keyword>
<feature type="domain" description="G" evidence="2">
    <location>
        <begin position="47"/>
        <end position="103"/>
    </location>
</feature>
<protein>
    <recommendedName>
        <fullName evidence="2">G domain-containing protein</fullName>
    </recommendedName>
</protein>
<proteinExistence type="predicted"/>
<name>A0A8H3DUW6_9AGAM</name>
<dbReference type="Gene3D" id="3.40.50.300">
    <property type="entry name" value="P-loop containing nucleotide triphosphate hydrolases"/>
    <property type="match status" value="1"/>
</dbReference>
<evidence type="ECO:0000259" key="2">
    <source>
        <dbReference type="Pfam" id="PF01926"/>
    </source>
</evidence>
<dbReference type="CDD" id="cd00882">
    <property type="entry name" value="Ras_like_GTPase"/>
    <property type="match status" value="1"/>
</dbReference>
<reference evidence="3" key="1">
    <citation type="submission" date="2021-01" db="EMBL/GenBank/DDBJ databases">
        <authorList>
            <person name="Kaushik A."/>
        </authorList>
    </citation>
    <scope>NUCLEOTIDE SEQUENCE</scope>
    <source>
        <strain evidence="3">AG2-2IIIB</strain>
    </source>
</reference>
<sequence length="618" mass="69191">MGLIKGAYNFLTSLGGSSADPGAHESSQPAAGSSTQQIVQGQSDIVILVVGRSGTGKTSLINEFCSPSTSGVLPRYQSTTEAITCRAELYEPRFKLIDTPGFDNTRLSDVAVCARIAEYFWDKRRYHLGVNGIIYIHQAGDPLQSRSLRRYLTVISRIFLGNAGMHRLTIYIPHINPNGRDAAQINEDLRDNHSILGEFSAMGAKVNWASGGLEGFTNIVKSYKPRRPIVLPIQDYNPNLVSELEEILHEKPIQSHSGNQDSRVRFYQRKLEELHSTLDAKEGEIVRYHDAYQQLKNLHASQQDTETALRQQLQQIQREYASLRSELQLQENFEQSEIVQELEDLNRSIDDISRSVSAYLTDNYACATFKKEPGEVTALDAHNPTELFRLLGYDNGKSSLISSVKGEGLDIENFLDFTIRDMLCSLLVGAIFQPFHPAIDTEQSDMLLRAYEDIQKREPQTRSGKWRSSTFKSIYKDDSPDQVATWIDGLLHRFARTRLNPLITCVFGSKNAAFDRQHFNQIHELVKRALDWNAKLKGEVVVLGDFRQTTHVPHSKFDPNTMMDFEAQPNTQPTSVLGTVGLGLISLRAVGGGQPPEETLVCKAAVTTDTLYATVHSD</sequence>
<feature type="coiled-coil region" evidence="1">
    <location>
        <begin position="264"/>
        <end position="333"/>
    </location>
</feature>
<evidence type="ECO:0000313" key="3">
    <source>
        <dbReference type="EMBL" id="CAE6539072.1"/>
    </source>
</evidence>
<dbReference type="SUPFAM" id="SSF52540">
    <property type="entry name" value="P-loop containing nucleoside triphosphate hydrolases"/>
    <property type="match status" value="1"/>
</dbReference>
<dbReference type="InterPro" id="IPR027417">
    <property type="entry name" value="P-loop_NTPase"/>
</dbReference>
<dbReference type="InterPro" id="IPR006073">
    <property type="entry name" value="GTP-bd"/>
</dbReference>
<organism evidence="3 4">
    <name type="scientific">Rhizoctonia solani</name>
    <dbReference type="NCBI Taxonomy" id="456999"/>
    <lineage>
        <taxon>Eukaryota</taxon>
        <taxon>Fungi</taxon>
        <taxon>Dikarya</taxon>
        <taxon>Basidiomycota</taxon>
        <taxon>Agaricomycotina</taxon>
        <taxon>Agaricomycetes</taxon>
        <taxon>Cantharellales</taxon>
        <taxon>Ceratobasidiaceae</taxon>
        <taxon>Rhizoctonia</taxon>
    </lineage>
</organism>
<gene>
    <name evidence="3" type="ORF">RDB_LOCUS192719</name>
</gene>
<dbReference type="EMBL" id="CAJMWT010009604">
    <property type="protein sequence ID" value="CAE6539072.1"/>
    <property type="molecule type" value="Genomic_DNA"/>
</dbReference>
<dbReference type="AlphaFoldDB" id="A0A8H3DUW6"/>